<dbReference type="RefSeq" id="WP_118255313.1">
    <property type="nucleotide sequence ID" value="NZ_QRKB01000031.1"/>
</dbReference>
<dbReference type="NCBIfam" id="TIGR01764">
    <property type="entry name" value="excise"/>
    <property type="match status" value="1"/>
</dbReference>
<protein>
    <submittedName>
        <fullName evidence="2">DNA-binding protein</fullName>
    </submittedName>
</protein>
<proteinExistence type="predicted"/>
<dbReference type="Pfam" id="PF12728">
    <property type="entry name" value="HTH_17"/>
    <property type="match status" value="1"/>
</dbReference>
<organism evidence="2 3">
    <name type="scientific">Segatella copri</name>
    <dbReference type="NCBI Taxonomy" id="165179"/>
    <lineage>
        <taxon>Bacteria</taxon>
        <taxon>Pseudomonadati</taxon>
        <taxon>Bacteroidota</taxon>
        <taxon>Bacteroidia</taxon>
        <taxon>Bacteroidales</taxon>
        <taxon>Prevotellaceae</taxon>
        <taxon>Segatella</taxon>
    </lineage>
</organism>
<evidence type="ECO:0000313" key="3">
    <source>
        <dbReference type="Proteomes" id="UP000284548"/>
    </source>
</evidence>
<evidence type="ECO:0000313" key="2">
    <source>
        <dbReference type="EMBL" id="RHH79571.1"/>
    </source>
</evidence>
<accession>A0A414Y065</accession>
<dbReference type="Proteomes" id="UP000284548">
    <property type="component" value="Unassembled WGS sequence"/>
</dbReference>
<sequence length="502" mass="59945">MRILRKCEVCGEEFIATKITNKYCSKRCARVVHRKKEAEKKKKARESKKDDAQNLQSLEIASRPFLTPSDVAFLLGVSVTTVYRCFYSGTLKAVRLRRKTYVRREDLDKYFEEAGAYKKKSYKRKDDQEYYTLREIMEKYNIGRKAVWGRCDRLGIPKVYVGRNTFFSKKAVDAKFADLLEEIDLDNYYTMDQVMEMYGMTRTNAMSFVTYHKVPRVNRNGKAYYSKIHIDSIKQKGNEVDPDWYTYEEISEKYGLTKDQISYTLKNYDVRTEKRGKFTMIYRTDFDKITQQRMGNIKKVENLDGTERVIFQAKAQERACPPTPEGYYSTEEVAEMFKITIKHVGVMTRENKTPKIALKNFNFYEKKAIDILYNQKHKYADINDWITPEEMRDTYKMTHDAVRSFIHRHKIPSKVEYGVTYYSKQHIQALKTGYFEGRERYYSVEEAMKKYGMTKDIVHYYVKHYKVTKVKKGQFMFFRKEEFDRLMEKRFKNDDLKTDYTE</sequence>
<dbReference type="EMBL" id="QRKB01000031">
    <property type="protein sequence ID" value="RHH79571.1"/>
    <property type="molecule type" value="Genomic_DNA"/>
</dbReference>
<dbReference type="GO" id="GO:0003677">
    <property type="term" value="F:DNA binding"/>
    <property type="evidence" value="ECO:0007669"/>
    <property type="project" value="UniProtKB-KW"/>
</dbReference>
<keyword evidence="2" id="KW-0238">DNA-binding</keyword>
<gene>
    <name evidence="2" type="ORF">DW192_11575</name>
</gene>
<reference evidence="2 3" key="1">
    <citation type="submission" date="2018-08" db="EMBL/GenBank/DDBJ databases">
        <title>A genome reference for cultivated species of the human gut microbiota.</title>
        <authorList>
            <person name="Zou Y."/>
            <person name="Xue W."/>
            <person name="Luo G."/>
        </authorList>
    </citation>
    <scope>NUCLEOTIDE SEQUENCE [LARGE SCALE GENOMIC DNA]</scope>
    <source>
        <strain evidence="2 3">AM16-54</strain>
    </source>
</reference>
<dbReference type="InterPro" id="IPR041657">
    <property type="entry name" value="HTH_17"/>
</dbReference>
<name>A0A414Y065_9BACT</name>
<evidence type="ECO:0000259" key="1">
    <source>
        <dbReference type="Pfam" id="PF12728"/>
    </source>
</evidence>
<dbReference type="InterPro" id="IPR010093">
    <property type="entry name" value="SinI_DNA-bd"/>
</dbReference>
<comment type="caution">
    <text evidence="2">The sequence shown here is derived from an EMBL/GenBank/DDBJ whole genome shotgun (WGS) entry which is preliminary data.</text>
</comment>
<dbReference type="AlphaFoldDB" id="A0A414Y065"/>
<feature type="domain" description="Helix-turn-helix" evidence="1">
    <location>
        <begin position="65"/>
        <end position="113"/>
    </location>
</feature>